<keyword evidence="5" id="KW-1185">Reference proteome</keyword>
<name>A0A365XVK4_9BACT</name>
<dbReference type="GO" id="GO:0070402">
    <property type="term" value="F:NADPH binding"/>
    <property type="evidence" value="ECO:0007669"/>
    <property type="project" value="TreeGrafter"/>
</dbReference>
<evidence type="ECO:0000313" key="5">
    <source>
        <dbReference type="Proteomes" id="UP000253410"/>
    </source>
</evidence>
<dbReference type="OrthoDB" id="9787435at2"/>
<dbReference type="InterPro" id="IPR013149">
    <property type="entry name" value="ADH-like_C"/>
</dbReference>
<dbReference type="Pfam" id="PF08240">
    <property type="entry name" value="ADH_N"/>
    <property type="match status" value="1"/>
</dbReference>
<dbReference type="GO" id="GO:0016651">
    <property type="term" value="F:oxidoreductase activity, acting on NAD(P)H"/>
    <property type="evidence" value="ECO:0007669"/>
    <property type="project" value="TreeGrafter"/>
</dbReference>
<dbReference type="InterPro" id="IPR036291">
    <property type="entry name" value="NAD(P)-bd_dom_sf"/>
</dbReference>
<dbReference type="SUPFAM" id="SSF51735">
    <property type="entry name" value="NAD(P)-binding Rossmann-fold domains"/>
    <property type="match status" value="1"/>
</dbReference>
<dbReference type="Proteomes" id="UP000253410">
    <property type="component" value="Unassembled WGS sequence"/>
</dbReference>
<dbReference type="SUPFAM" id="SSF50129">
    <property type="entry name" value="GroES-like"/>
    <property type="match status" value="1"/>
</dbReference>
<dbReference type="Gene3D" id="3.90.180.10">
    <property type="entry name" value="Medium-chain alcohol dehydrogenases, catalytic domain"/>
    <property type="match status" value="1"/>
</dbReference>
<keyword evidence="1" id="KW-0521">NADP</keyword>
<accession>A0A365XVK4</accession>
<dbReference type="SMART" id="SM00829">
    <property type="entry name" value="PKS_ER"/>
    <property type="match status" value="1"/>
</dbReference>
<evidence type="ECO:0000313" key="4">
    <source>
        <dbReference type="EMBL" id="RBL90343.1"/>
    </source>
</evidence>
<dbReference type="Gene3D" id="3.40.50.720">
    <property type="entry name" value="NAD(P)-binding Rossmann-like Domain"/>
    <property type="match status" value="1"/>
</dbReference>
<evidence type="ECO:0000256" key="2">
    <source>
        <dbReference type="ARBA" id="ARBA00023002"/>
    </source>
</evidence>
<sequence>MEERDSEPSDTNIHLCGVNKNIHMKAISIKAYGTPEVLEVTEQEMPVPAPDEVLVKVKAIGINYADLLIRKGVYPMIPQFPAIMSGEISGEVIQTGSAVTHLQPGQQVTGYAPGGYAAYAAVPAAGLTVLPQGLEPSRGLLSQALTAQHLLEQASRYQSVVITAAAGGVGSNALQLARIRGVKQIIAITGSTHKHDYVRSLGATHALSTEDPSWLQQLNAITGHGADLILDAIGGDTTSALVQALAVNGTLIVYGSTSAQPASLNPQDLIMKSARVIGSTVYNIPPEQRQQWLTYLIGLTEAGQLKGHVSSYPFTAVAQAHQDIEQRRTTGRTILVFPD</sequence>
<protein>
    <recommendedName>
        <fullName evidence="3">Enoyl reductase (ER) domain-containing protein</fullName>
    </recommendedName>
</protein>
<dbReference type="InterPro" id="IPR020843">
    <property type="entry name" value="ER"/>
</dbReference>
<dbReference type="InterPro" id="IPR013154">
    <property type="entry name" value="ADH-like_N"/>
</dbReference>
<dbReference type="PANTHER" id="PTHR48106">
    <property type="entry name" value="QUINONE OXIDOREDUCTASE PIG3-RELATED"/>
    <property type="match status" value="1"/>
</dbReference>
<proteinExistence type="predicted"/>
<gene>
    <name evidence="4" type="ORF">DF182_28175</name>
</gene>
<evidence type="ECO:0000259" key="3">
    <source>
        <dbReference type="SMART" id="SM00829"/>
    </source>
</evidence>
<dbReference type="Pfam" id="PF00107">
    <property type="entry name" value="ADH_zinc_N"/>
    <property type="match status" value="1"/>
</dbReference>
<dbReference type="EMBL" id="QFFJ01000002">
    <property type="protein sequence ID" value="RBL90343.1"/>
    <property type="molecule type" value="Genomic_DNA"/>
</dbReference>
<reference evidence="4 5" key="1">
    <citation type="submission" date="2018-05" db="EMBL/GenBank/DDBJ databases">
        <title>Chitinophaga sp. K3CV102501T nov., isolated from isolated from a monsoon evergreen broad-leaved forest soil.</title>
        <authorList>
            <person name="Lv Y."/>
        </authorList>
    </citation>
    <scope>NUCLEOTIDE SEQUENCE [LARGE SCALE GENOMIC DNA]</scope>
    <source>
        <strain evidence="4 5">GDMCC 1.1325</strain>
    </source>
</reference>
<comment type="caution">
    <text evidence="4">The sequence shown here is derived from an EMBL/GenBank/DDBJ whole genome shotgun (WGS) entry which is preliminary data.</text>
</comment>
<keyword evidence="2" id="KW-0560">Oxidoreductase</keyword>
<dbReference type="AlphaFoldDB" id="A0A365XVK4"/>
<feature type="domain" description="Enoyl reductase (ER)" evidence="3">
    <location>
        <begin position="33"/>
        <end position="335"/>
    </location>
</feature>
<dbReference type="InterPro" id="IPR011032">
    <property type="entry name" value="GroES-like_sf"/>
</dbReference>
<evidence type="ECO:0000256" key="1">
    <source>
        <dbReference type="ARBA" id="ARBA00022857"/>
    </source>
</evidence>
<organism evidence="4 5">
    <name type="scientific">Chitinophaga flava</name>
    <dbReference type="NCBI Taxonomy" id="2259036"/>
    <lineage>
        <taxon>Bacteria</taxon>
        <taxon>Pseudomonadati</taxon>
        <taxon>Bacteroidota</taxon>
        <taxon>Chitinophagia</taxon>
        <taxon>Chitinophagales</taxon>
        <taxon>Chitinophagaceae</taxon>
        <taxon>Chitinophaga</taxon>
    </lineage>
</organism>